<protein>
    <recommendedName>
        <fullName evidence="4">Porin</fullName>
    </recommendedName>
</protein>
<dbReference type="RefSeq" id="WP_251592617.1">
    <property type="nucleotide sequence ID" value="NZ_JAMLJI010000002.1"/>
</dbReference>
<dbReference type="EMBL" id="JARWAO010000001">
    <property type="protein sequence ID" value="MDR5894936.1"/>
    <property type="molecule type" value="Genomic_DNA"/>
</dbReference>
<dbReference type="SUPFAM" id="SSF56935">
    <property type="entry name" value="Porins"/>
    <property type="match status" value="1"/>
</dbReference>
<feature type="signal peptide" evidence="1">
    <location>
        <begin position="1"/>
        <end position="28"/>
    </location>
</feature>
<accession>A0ABU1GTQ0</accession>
<proteinExistence type="predicted"/>
<evidence type="ECO:0000313" key="3">
    <source>
        <dbReference type="Proteomes" id="UP001269375"/>
    </source>
</evidence>
<comment type="caution">
    <text evidence="2">The sequence shown here is derived from an EMBL/GenBank/DDBJ whole genome shotgun (WGS) entry which is preliminary data.</text>
</comment>
<evidence type="ECO:0008006" key="4">
    <source>
        <dbReference type="Google" id="ProtNLM"/>
    </source>
</evidence>
<evidence type="ECO:0000313" key="2">
    <source>
        <dbReference type="EMBL" id="MDR5894936.1"/>
    </source>
</evidence>
<sequence>MTVCASYRWIEKSLYGALLLMCSAYAKAQPLENAWETFQVHGFLSQALVVSSANDFFGPSSSSGGSLEFYELGLNASMRPTDNLLMSAQVLSRRAGGDASDASPKLDYGLIDYQIHSDVDETFGIKVGRVKNPFGFYNQTRDVPFTRPSILLPQSIYFDRTRAQSLSGDGVVGYFDHRFDDSSIRFQLGWGVPQVDDDVEDTVLMDILPGSLEAEPSLISQLLYEYDGGRFVAALTYADVKADYKSSVDAIGDGRFSYTPIVLSLQYNSLNWSLTSEYAYRDRKLSHMGNDLFNVNTIGESWYVQYVYRFNSDWQGLLRYDVMISDRDDPDGHAFEAAGFGKSYSRYAYDRTVGVQWSATSQFLLSAEYHNVEGTGWLLNAERESESKYWGLFLLQASYRF</sequence>
<name>A0ABU1GTQ0_9GAMM</name>
<feature type="chain" id="PRO_5047218561" description="Porin" evidence="1">
    <location>
        <begin position="29"/>
        <end position="401"/>
    </location>
</feature>
<keyword evidence="3" id="KW-1185">Reference proteome</keyword>
<evidence type="ECO:0000256" key="1">
    <source>
        <dbReference type="SAM" id="SignalP"/>
    </source>
</evidence>
<gene>
    <name evidence="2" type="ORF">QC825_02455</name>
</gene>
<keyword evidence="1" id="KW-0732">Signal</keyword>
<organism evidence="2 3">
    <name type="scientific">Larsenimonas suaedae</name>
    <dbReference type="NCBI Taxonomy" id="1851019"/>
    <lineage>
        <taxon>Bacteria</taxon>
        <taxon>Pseudomonadati</taxon>
        <taxon>Pseudomonadota</taxon>
        <taxon>Gammaproteobacteria</taxon>
        <taxon>Oceanospirillales</taxon>
        <taxon>Halomonadaceae</taxon>
        <taxon>Larsenimonas</taxon>
    </lineage>
</organism>
<reference evidence="2 3" key="1">
    <citation type="submission" date="2023-04" db="EMBL/GenBank/DDBJ databases">
        <title>A long-awaited taxogenomic arrangement of the family Halomonadaceae.</title>
        <authorList>
            <person name="De La Haba R."/>
            <person name="Chuvochina M."/>
            <person name="Wittouck S."/>
            <person name="Arahal D.R."/>
            <person name="Sanchez-Porro C."/>
            <person name="Hugenholtz P."/>
            <person name="Ventosa A."/>
        </authorList>
    </citation>
    <scope>NUCLEOTIDE SEQUENCE [LARGE SCALE GENOMIC DNA]</scope>
    <source>
        <strain evidence="2 3">DSM 22428</strain>
    </source>
</reference>
<dbReference type="Proteomes" id="UP001269375">
    <property type="component" value="Unassembled WGS sequence"/>
</dbReference>